<feature type="chain" id="PRO_5002973708" evidence="1">
    <location>
        <begin position="22"/>
        <end position="99"/>
    </location>
</feature>
<protein>
    <submittedName>
        <fullName evidence="2">Putative secreted salivary peptide of the 6.2 kDa family</fullName>
    </submittedName>
</protein>
<accession>C6ZQW0</accession>
<organism evidence="2">
    <name type="scientific">Ochlerotatus triseriatus</name>
    <name type="common">Eastern treehole mosquito</name>
    <name type="synonym">Aedes triseriatus</name>
    <dbReference type="NCBI Taxonomy" id="7162"/>
    <lineage>
        <taxon>Eukaryota</taxon>
        <taxon>Metazoa</taxon>
        <taxon>Ecdysozoa</taxon>
        <taxon>Arthropoda</taxon>
        <taxon>Hexapoda</taxon>
        <taxon>Insecta</taxon>
        <taxon>Pterygota</taxon>
        <taxon>Neoptera</taxon>
        <taxon>Endopterygota</taxon>
        <taxon>Diptera</taxon>
        <taxon>Nematocera</taxon>
        <taxon>Culicoidea</taxon>
        <taxon>Culicidae</taxon>
        <taxon>Culicinae</taxon>
        <taxon>Aedini</taxon>
        <taxon>Ochlerotatus</taxon>
        <taxon>Protomacleaya</taxon>
    </lineage>
</organism>
<reference evidence="2" key="1">
    <citation type="journal article" date="2010" name="J. Med. Entomol.">
        <title>The salivary gland transcriptome of the eastern tree hole mosquito, Ochlerotatus triseriatus.</title>
        <authorList>
            <person name="Calvo E."/>
            <person name="Sanchez-Vargas I."/>
            <person name="Kotsyfakis M."/>
            <person name="Favreau A.J."/>
            <person name="Barbian K.D."/>
            <person name="Pham V.M."/>
            <person name="Olson K.E."/>
            <person name="Ribeiro J.M."/>
        </authorList>
    </citation>
    <scope>NUCLEOTIDE SEQUENCE</scope>
    <source>
        <tissue evidence="2">Salivary glands</tissue>
    </source>
</reference>
<dbReference type="AlphaFoldDB" id="C6ZQW0"/>
<dbReference type="EMBL" id="EZ114911">
    <property type="protein sequence ID" value="ACU30964.1"/>
    <property type="molecule type" value="mRNA"/>
</dbReference>
<feature type="signal peptide" evidence="1">
    <location>
        <begin position="1"/>
        <end position="21"/>
    </location>
</feature>
<name>C6ZQW0_OCHTR</name>
<evidence type="ECO:0000313" key="2">
    <source>
        <dbReference type="EMBL" id="ACU30964.1"/>
    </source>
</evidence>
<evidence type="ECO:0000256" key="1">
    <source>
        <dbReference type="SAM" id="SignalP"/>
    </source>
</evidence>
<keyword evidence="1" id="KW-0732">Signal</keyword>
<sequence length="99" mass="10485">MLVAALVLQQCLINSMIMVNALPARNDSSVDIILWPAQSLATVDGSGFGAADSGIQMSPLEEIGDAVRRSISYAGSLWDTGMKLGLELARRVFTGFQVG</sequence>
<proteinExistence type="evidence at transcript level"/>